<evidence type="ECO:0000256" key="2">
    <source>
        <dbReference type="ARBA" id="ARBA00022840"/>
    </source>
</evidence>
<dbReference type="PATRIC" id="fig|155920.8.peg.2799"/>
<gene>
    <name evidence="4" type="ORF">D934_11920</name>
</gene>
<dbReference type="PANTHER" id="PTHR33540:SF1">
    <property type="entry name" value="N-ACETYLMURAMATE_N-ACETYLGLUCOSAMINE KINASE"/>
    <property type="match status" value="1"/>
</dbReference>
<dbReference type="InterPro" id="IPR011009">
    <property type="entry name" value="Kinase-like_dom_sf"/>
</dbReference>
<dbReference type="SUPFAM" id="SSF56112">
    <property type="entry name" value="Protein kinase-like (PK-like)"/>
    <property type="match status" value="1"/>
</dbReference>
<dbReference type="HOGENOM" id="CLU_021467_1_0_6"/>
<dbReference type="RefSeq" id="WP_020851168.1">
    <property type="nucleotide sequence ID" value="NZ_CP006696.1"/>
</dbReference>
<sequence>MKNTEQAYKGTLLSNTDSLPVGHYFTLRMTSSDFSDTTRATQRLQWIRTTLADSTATLQRASSDAGFRSYWRSTSNGLSHILMDAPPHLENPHQWLRIHALLTSGGVRVPHILAQDLEAGFLLLEDLGIPTLAQRLDADNADTLFDAALDQLIALQCIVPPNDLPRFNTVLLERDASLFEDWFLYRHLNLTLNRTDLDALKQVQQQLMDNALTQPRVLVHRDFMPRNLMLTTDGVTVLDFQDCTVGPVAYDPVSLFKDTSVSWPLARVDRWLRHYHARANAAKIPVQTLPHFLRDADWMGVQRHLKNLGIFARLHYRDGKSWYLESVPRFISYLEEILPRHPTLAPLAELIEHRIKPALAARMITEST</sequence>
<proteinExistence type="predicted"/>
<dbReference type="Proteomes" id="UP000027215">
    <property type="component" value="Chromosome"/>
</dbReference>
<dbReference type="Pfam" id="PF01636">
    <property type="entry name" value="APH"/>
    <property type="match status" value="1"/>
</dbReference>
<dbReference type="PANTHER" id="PTHR33540">
    <property type="entry name" value="TRNA THREONYLCARBAMOYLADENOSINE BIOSYNTHESIS PROTEIN TSAE"/>
    <property type="match status" value="1"/>
</dbReference>
<dbReference type="Gene3D" id="3.90.1200.10">
    <property type="match status" value="1"/>
</dbReference>
<protein>
    <submittedName>
        <fullName evidence="4">Aminoglycoside phosphotransferase</fullName>
    </submittedName>
</protein>
<evidence type="ECO:0000256" key="1">
    <source>
        <dbReference type="ARBA" id="ARBA00022741"/>
    </source>
</evidence>
<dbReference type="Gene3D" id="3.30.200.20">
    <property type="entry name" value="Phosphorylase Kinase, domain 1"/>
    <property type="match status" value="1"/>
</dbReference>
<name>A0A060H1J3_XYLFS</name>
<keyword evidence="2" id="KW-0067">ATP-binding</keyword>
<keyword evidence="4" id="KW-0808">Transferase</keyword>
<evidence type="ECO:0000313" key="5">
    <source>
        <dbReference type="Proteomes" id="UP000027215"/>
    </source>
</evidence>
<dbReference type="EMBL" id="CP006696">
    <property type="protein sequence ID" value="AIC10639.1"/>
    <property type="molecule type" value="Genomic_DNA"/>
</dbReference>
<evidence type="ECO:0000313" key="4">
    <source>
        <dbReference type="EMBL" id="AIC10639.1"/>
    </source>
</evidence>
<organism evidence="4 5">
    <name type="scientific">Xylella fastidiosa subsp. sandyi Ann-1</name>
    <dbReference type="NCBI Taxonomy" id="155920"/>
    <lineage>
        <taxon>Bacteria</taxon>
        <taxon>Pseudomonadati</taxon>
        <taxon>Pseudomonadota</taxon>
        <taxon>Gammaproteobacteria</taxon>
        <taxon>Lysobacterales</taxon>
        <taxon>Lysobacteraceae</taxon>
        <taxon>Xylella</taxon>
    </lineage>
</organism>
<dbReference type="GO" id="GO:0016740">
    <property type="term" value="F:transferase activity"/>
    <property type="evidence" value="ECO:0007669"/>
    <property type="project" value="UniProtKB-KW"/>
</dbReference>
<dbReference type="KEGG" id="xfs:D934_11920"/>
<dbReference type="GO" id="GO:0005524">
    <property type="term" value="F:ATP binding"/>
    <property type="evidence" value="ECO:0007669"/>
    <property type="project" value="UniProtKB-KW"/>
</dbReference>
<dbReference type="AlphaFoldDB" id="A0A060H1J3"/>
<reference evidence="4 5" key="1">
    <citation type="submission" date="2013-08" db="EMBL/GenBank/DDBJ databases">
        <authorList>
            <person name="Stouthamer R."/>
            <person name="Nunney L."/>
        </authorList>
    </citation>
    <scope>NUCLEOTIDE SEQUENCE [LARGE SCALE GENOMIC DNA]</scope>
    <source>
        <strain evidence="5">ann-1</strain>
    </source>
</reference>
<keyword evidence="1" id="KW-0547">Nucleotide-binding</keyword>
<feature type="domain" description="Aminoglycoside phosphotransferase" evidence="3">
    <location>
        <begin position="58"/>
        <end position="276"/>
    </location>
</feature>
<accession>A0A060H1J3</accession>
<evidence type="ECO:0000259" key="3">
    <source>
        <dbReference type="Pfam" id="PF01636"/>
    </source>
</evidence>
<dbReference type="InterPro" id="IPR002575">
    <property type="entry name" value="Aminoglycoside_PTrfase"/>
</dbReference>